<feature type="domain" description="THAP-type" evidence="6">
    <location>
        <begin position="1"/>
        <end position="86"/>
    </location>
</feature>
<dbReference type="SUPFAM" id="SSF57716">
    <property type="entry name" value="Glucocorticoid receptor-like (DNA-binding domain)"/>
    <property type="match status" value="1"/>
</dbReference>
<keyword evidence="1" id="KW-0479">Metal-binding</keyword>
<sequence length="378" mass="42703">MPRCFVPGCKSGYDSVLPSCEKRHFFRPPRDAERLALWQRAVPRQDKKLSSTCSVCDLHFSDEDISKVFEHNICGELVTMPTPDQMSDQTPDQMSDEQSYFRGSPDDRVVYYLAGYVVHKMTKRKECQLCLQDVSSEAPVIGSDAYLTTYRSFKEGSLRHPSIKMLHFIRVVNESISFSLDVEGLCADLFWKVLDELDECDLTRLGCDQHKSTFTCQSQPIFHKVHIIGTGESATLSDFGQDNLFGVSCGSCVQQAFQLTAQNMLAMKFYEVLWTCRGPPPKLSQEDVRNPPELLEPATQVHHHATREYGGSFRICSSPDFSNAITSLMEECKGRGHSLLHSHLRKFECPTACQNVPTSIQHILSSRVSRISFPDANK</sequence>
<dbReference type="PROSITE" id="PS50950">
    <property type="entry name" value="ZF_THAP"/>
    <property type="match status" value="1"/>
</dbReference>
<organism evidence="7 8">
    <name type="scientific">Rhipicephalus microplus</name>
    <name type="common">Cattle tick</name>
    <name type="synonym">Boophilus microplus</name>
    <dbReference type="NCBI Taxonomy" id="6941"/>
    <lineage>
        <taxon>Eukaryota</taxon>
        <taxon>Metazoa</taxon>
        <taxon>Ecdysozoa</taxon>
        <taxon>Arthropoda</taxon>
        <taxon>Chelicerata</taxon>
        <taxon>Arachnida</taxon>
        <taxon>Acari</taxon>
        <taxon>Parasitiformes</taxon>
        <taxon>Ixodida</taxon>
        <taxon>Ixodoidea</taxon>
        <taxon>Ixodidae</taxon>
        <taxon>Rhipicephalinae</taxon>
        <taxon>Rhipicephalus</taxon>
        <taxon>Boophilus</taxon>
    </lineage>
</organism>
<proteinExistence type="predicted"/>
<dbReference type="InterPro" id="IPR006612">
    <property type="entry name" value="THAP_Znf"/>
</dbReference>
<reference evidence="7" key="2">
    <citation type="submission" date="2021-09" db="EMBL/GenBank/DDBJ databases">
        <authorList>
            <person name="Jia N."/>
            <person name="Wang J."/>
            <person name="Shi W."/>
            <person name="Du L."/>
            <person name="Sun Y."/>
            <person name="Zhan W."/>
            <person name="Jiang J."/>
            <person name="Wang Q."/>
            <person name="Zhang B."/>
            <person name="Ji P."/>
            <person name="Sakyi L.B."/>
            <person name="Cui X."/>
            <person name="Yuan T."/>
            <person name="Jiang B."/>
            <person name="Yang W."/>
            <person name="Lam T.T.-Y."/>
            <person name="Chang Q."/>
            <person name="Ding S."/>
            <person name="Wang X."/>
            <person name="Zhu J."/>
            <person name="Ruan X."/>
            <person name="Zhao L."/>
            <person name="Wei J."/>
            <person name="Que T."/>
            <person name="Du C."/>
            <person name="Cheng J."/>
            <person name="Dai P."/>
            <person name="Han X."/>
            <person name="Huang E."/>
            <person name="Gao Y."/>
            <person name="Liu J."/>
            <person name="Shao H."/>
            <person name="Ye R."/>
            <person name="Li L."/>
            <person name="Wei W."/>
            <person name="Wang X."/>
            <person name="Wang C."/>
            <person name="Huo Q."/>
            <person name="Li W."/>
            <person name="Guo W."/>
            <person name="Chen H."/>
            <person name="Chen S."/>
            <person name="Zhou L."/>
            <person name="Zhou L."/>
            <person name="Ni X."/>
            <person name="Tian J."/>
            <person name="Zhou Y."/>
            <person name="Sheng Y."/>
            <person name="Liu T."/>
            <person name="Pan Y."/>
            <person name="Xia L."/>
            <person name="Li J."/>
            <person name="Zhao F."/>
            <person name="Cao W."/>
        </authorList>
    </citation>
    <scope>NUCLEOTIDE SEQUENCE</scope>
    <source>
        <strain evidence="7">Rmic-2018</strain>
        <tissue evidence="7">Larvae</tissue>
    </source>
</reference>
<dbReference type="EMBL" id="JABSTU010000008">
    <property type="protein sequence ID" value="KAH8023560.1"/>
    <property type="molecule type" value="Genomic_DNA"/>
</dbReference>
<evidence type="ECO:0000313" key="8">
    <source>
        <dbReference type="Proteomes" id="UP000821866"/>
    </source>
</evidence>
<name>A0A9J6DNT2_RHIMP</name>
<keyword evidence="8" id="KW-1185">Reference proteome</keyword>
<dbReference type="SMART" id="SM00980">
    <property type="entry name" value="THAP"/>
    <property type="match status" value="1"/>
</dbReference>
<protein>
    <recommendedName>
        <fullName evidence="6">THAP-type domain-containing protein</fullName>
    </recommendedName>
</protein>
<dbReference type="Proteomes" id="UP000821866">
    <property type="component" value="Chromosome 6"/>
</dbReference>
<evidence type="ECO:0000256" key="1">
    <source>
        <dbReference type="ARBA" id="ARBA00022723"/>
    </source>
</evidence>
<evidence type="ECO:0000259" key="6">
    <source>
        <dbReference type="PROSITE" id="PS50950"/>
    </source>
</evidence>
<dbReference type="GO" id="GO:0008270">
    <property type="term" value="F:zinc ion binding"/>
    <property type="evidence" value="ECO:0007669"/>
    <property type="project" value="UniProtKB-KW"/>
</dbReference>
<comment type="caution">
    <text evidence="7">The sequence shown here is derived from an EMBL/GenBank/DDBJ whole genome shotgun (WGS) entry which is preliminary data.</text>
</comment>
<keyword evidence="4 5" id="KW-0238">DNA-binding</keyword>
<reference evidence="7" key="1">
    <citation type="journal article" date="2020" name="Cell">
        <title>Large-Scale Comparative Analyses of Tick Genomes Elucidate Their Genetic Diversity and Vector Capacities.</title>
        <authorList>
            <consortium name="Tick Genome and Microbiome Consortium (TIGMIC)"/>
            <person name="Jia N."/>
            <person name="Wang J."/>
            <person name="Shi W."/>
            <person name="Du L."/>
            <person name="Sun Y."/>
            <person name="Zhan W."/>
            <person name="Jiang J.F."/>
            <person name="Wang Q."/>
            <person name="Zhang B."/>
            <person name="Ji P."/>
            <person name="Bell-Sakyi L."/>
            <person name="Cui X.M."/>
            <person name="Yuan T.T."/>
            <person name="Jiang B.G."/>
            <person name="Yang W.F."/>
            <person name="Lam T.T."/>
            <person name="Chang Q.C."/>
            <person name="Ding S.J."/>
            <person name="Wang X.J."/>
            <person name="Zhu J.G."/>
            <person name="Ruan X.D."/>
            <person name="Zhao L."/>
            <person name="Wei J.T."/>
            <person name="Ye R.Z."/>
            <person name="Que T.C."/>
            <person name="Du C.H."/>
            <person name="Zhou Y.H."/>
            <person name="Cheng J.X."/>
            <person name="Dai P.F."/>
            <person name="Guo W.B."/>
            <person name="Han X.H."/>
            <person name="Huang E.J."/>
            <person name="Li L.F."/>
            <person name="Wei W."/>
            <person name="Gao Y.C."/>
            <person name="Liu J.Z."/>
            <person name="Shao H.Z."/>
            <person name="Wang X."/>
            <person name="Wang C.C."/>
            <person name="Yang T.C."/>
            <person name="Huo Q.B."/>
            <person name="Li W."/>
            <person name="Chen H.Y."/>
            <person name="Chen S.E."/>
            <person name="Zhou L.G."/>
            <person name="Ni X.B."/>
            <person name="Tian J.H."/>
            <person name="Sheng Y."/>
            <person name="Liu T."/>
            <person name="Pan Y.S."/>
            <person name="Xia L.Y."/>
            <person name="Li J."/>
            <person name="Zhao F."/>
            <person name="Cao W.C."/>
        </authorList>
    </citation>
    <scope>NUCLEOTIDE SEQUENCE</scope>
    <source>
        <strain evidence="7">Rmic-2018</strain>
    </source>
</reference>
<dbReference type="Pfam" id="PF05485">
    <property type="entry name" value="THAP"/>
    <property type="match status" value="1"/>
</dbReference>
<evidence type="ECO:0000256" key="2">
    <source>
        <dbReference type="ARBA" id="ARBA00022771"/>
    </source>
</evidence>
<evidence type="ECO:0000256" key="5">
    <source>
        <dbReference type="PROSITE-ProRule" id="PRU00309"/>
    </source>
</evidence>
<keyword evidence="2 5" id="KW-0863">Zinc-finger</keyword>
<evidence type="ECO:0000256" key="4">
    <source>
        <dbReference type="ARBA" id="ARBA00023125"/>
    </source>
</evidence>
<evidence type="ECO:0000256" key="3">
    <source>
        <dbReference type="ARBA" id="ARBA00022833"/>
    </source>
</evidence>
<dbReference type="GO" id="GO:0003677">
    <property type="term" value="F:DNA binding"/>
    <property type="evidence" value="ECO:0007669"/>
    <property type="project" value="UniProtKB-UniRule"/>
</dbReference>
<keyword evidence="3" id="KW-0862">Zinc</keyword>
<gene>
    <name evidence="7" type="ORF">HPB51_014809</name>
</gene>
<accession>A0A9J6DNT2</accession>
<dbReference type="AlphaFoldDB" id="A0A9J6DNT2"/>
<evidence type="ECO:0000313" key="7">
    <source>
        <dbReference type="EMBL" id="KAH8023560.1"/>
    </source>
</evidence>